<proteinExistence type="inferred from homology"/>
<dbReference type="InterPro" id="IPR031100">
    <property type="entry name" value="LOG_fam"/>
</dbReference>
<dbReference type="SUPFAM" id="SSF102405">
    <property type="entry name" value="MCP/YpsA-like"/>
    <property type="match status" value="1"/>
</dbReference>
<organism evidence="4 5">
    <name type="scientific">Danxiaibacter flavus</name>
    <dbReference type="NCBI Taxonomy" id="3049108"/>
    <lineage>
        <taxon>Bacteria</taxon>
        <taxon>Pseudomonadati</taxon>
        <taxon>Bacteroidota</taxon>
        <taxon>Chitinophagia</taxon>
        <taxon>Chitinophagales</taxon>
        <taxon>Chitinophagaceae</taxon>
        <taxon>Danxiaibacter</taxon>
    </lineage>
</organism>
<accession>A0ABV3ZCM3</accession>
<dbReference type="Proteomes" id="UP001560573">
    <property type="component" value="Unassembled WGS sequence"/>
</dbReference>
<dbReference type="Pfam" id="PF03641">
    <property type="entry name" value="Lysine_decarbox"/>
    <property type="match status" value="1"/>
</dbReference>
<keyword evidence="5" id="KW-1185">Reference proteome</keyword>
<name>A0ABV3ZCM3_9BACT</name>
<comment type="similarity">
    <text evidence="2 3">Belongs to the LOG family.</text>
</comment>
<dbReference type="EC" id="3.2.2.n1" evidence="3"/>
<sequence length="178" mass="19986">MYKSLAVFCGSRNGNSPLYEQHARELGRLIAENDVRLVYGGGNKGLMGAVADGVLHNGGYVIGVMPEILISWEQQHQKLSELHTVPDMHTRKRMMYDLCDAAVVLPGGTGTLDEMFEMITWNTLNIHDKKIILLNSAGYYNSLLQHINTMYLEGFLYSDLRESILVCNTPDAIFDVLY</sequence>
<keyword evidence="3" id="KW-0203">Cytokinin biosynthesis</keyword>
<evidence type="ECO:0000256" key="2">
    <source>
        <dbReference type="ARBA" id="ARBA00006763"/>
    </source>
</evidence>
<dbReference type="PANTHER" id="PTHR31223:SF70">
    <property type="entry name" value="LOG FAMILY PROTEIN YJL055W"/>
    <property type="match status" value="1"/>
</dbReference>
<dbReference type="EMBL" id="JAULBC010000002">
    <property type="protein sequence ID" value="MEX6687621.1"/>
    <property type="molecule type" value="Genomic_DNA"/>
</dbReference>
<protein>
    <recommendedName>
        <fullName evidence="3">Cytokinin riboside 5'-monophosphate phosphoribohydrolase</fullName>
        <ecNumber evidence="3">3.2.2.n1</ecNumber>
    </recommendedName>
</protein>
<gene>
    <name evidence="4" type="ORF">QTN47_08970</name>
</gene>
<evidence type="ECO:0000256" key="3">
    <source>
        <dbReference type="RuleBase" id="RU363015"/>
    </source>
</evidence>
<dbReference type="PANTHER" id="PTHR31223">
    <property type="entry name" value="LOG FAMILY PROTEIN YJL055W"/>
    <property type="match status" value="1"/>
</dbReference>
<keyword evidence="3" id="KW-0378">Hydrolase</keyword>
<evidence type="ECO:0000256" key="1">
    <source>
        <dbReference type="ARBA" id="ARBA00000274"/>
    </source>
</evidence>
<reference evidence="4 5" key="1">
    <citation type="submission" date="2023-07" db="EMBL/GenBank/DDBJ databases">
        <authorList>
            <person name="Lian W.-H."/>
        </authorList>
    </citation>
    <scope>NUCLEOTIDE SEQUENCE [LARGE SCALE GENOMIC DNA]</scope>
    <source>
        <strain evidence="4 5">SYSU DXS3180</strain>
    </source>
</reference>
<evidence type="ECO:0000313" key="5">
    <source>
        <dbReference type="Proteomes" id="UP001560573"/>
    </source>
</evidence>
<evidence type="ECO:0000313" key="4">
    <source>
        <dbReference type="EMBL" id="MEX6687621.1"/>
    </source>
</evidence>
<dbReference type="NCBIfam" id="TIGR00730">
    <property type="entry name" value="Rossman fold protein, TIGR00730 family"/>
    <property type="match status" value="1"/>
</dbReference>
<dbReference type="RefSeq" id="WP_369329026.1">
    <property type="nucleotide sequence ID" value="NZ_JAULBC010000002.1"/>
</dbReference>
<dbReference type="InterPro" id="IPR005269">
    <property type="entry name" value="LOG"/>
</dbReference>
<comment type="caution">
    <text evidence="4">The sequence shown here is derived from an EMBL/GenBank/DDBJ whole genome shotgun (WGS) entry which is preliminary data.</text>
</comment>
<dbReference type="Gene3D" id="3.40.50.450">
    <property type="match status" value="1"/>
</dbReference>
<comment type="catalytic activity">
    <reaction evidence="1">
        <text>AMP + H2O = D-ribose 5-phosphate + adenine</text>
        <dbReference type="Rhea" id="RHEA:20129"/>
        <dbReference type="ChEBI" id="CHEBI:15377"/>
        <dbReference type="ChEBI" id="CHEBI:16708"/>
        <dbReference type="ChEBI" id="CHEBI:78346"/>
        <dbReference type="ChEBI" id="CHEBI:456215"/>
        <dbReference type="EC" id="3.2.2.4"/>
    </reaction>
</comment>